<dbReference type="EMBL" id="JAEDAO010000001">
    <property type="protein sequence ID" value="MBK0393519.1"/>
    <property type="molecule type" value="Genomic_DNA"/>
</dbReference>
<name>A0A934UR99_9BURK</name>
<organism evidence="3 4">
    <name type="scientific">Ramlibacter algicola</name>
    <dbReference type="NCBI Taxonomy" id="2795217"/>
    <lineage>
        <taxon>Bacteria</taxon>
        <taxon>Pseudomonadati</taxon>
        <taxon>Pseudomonadota</taxon>
        <taxon>Betaproteobacteria</taxon>
        <taxon>Burkholderiales</taxon>
        <taxon>Comamonadaceae</taxon>
        <taxon>Ramlibacter</taxon>
    </lineage>
</organism>
<evidence type="ECO:0000313" key="4">
    <source>
        <dbReference type="Proteomes" id="UP000617041"/>
    </source>
</evidence>
<dbReference type="CDD" id="cd00156">
    <property type="entry name" value="REC"/>
    <property type="match status" value="1"/>
</dbReference>
<feature type="domain" description="Response regulatory" evidence="2">
    <location>
        <begin position="124"/>
        <end position="239"/>
    </location>
</feature>
<protein>
    <submittedName>
        <fullName evidence="3">Response regulator</fullName>
    </submittedName>
</protein>
<dbReference type="PROSITE" id="PS50110">
    <property type="entry name" value="RESPONSE_REGULATORY"/>
    <property type="match status" value="1"/>
</dbReference>
<sequence length="239" mass="25988">MARTVSVRVVGFTDVERHSLRTLLRLSEGREIAYLPWEGGGTPDLTLIDSQSYEAVLELESPSNAGMRMVWIGDGQPPQAVLCFPRPVDWAAVVAAMDDLVQPATLVDLDFSRPAPLDAAEARRVLIASADRDHRLYLRARLALSGLTQADEAETVPDALELARQQRYDVALVDLQLPADGGWSLARQLKGAKPRIPHLIVTQGSSGTSERLKAWMAGVETAPGSPPNPARLKALLDRV</sequence>
<feature type="modified residue" description="4-aspartylphosphate" evidence="1">
    <location>
        <position position="174"/>
    </location>
</feature>
<dbReference type="SMART" id="SM00448">
    <property type="entry name" value="REC"/>
    <property type="match status" value="1"/>
</dbReference>
<keyword evidence="1" id="KW-0597">Phosphoprotein</keyword>
<reference evidence="3" key="1">
    <citation type="submission" date="2020-12" db="EMBL/GenBank/DDBJ databases">
        <title>Ramlibacter sp. nov., isolated from a freshwater alga, Cryptomonas.</title>
        <authorList>
            <person name="Kim H.M."/>
            <person name="Jeon C.O."/>
        </authorList>
    </citation>
    <scope>NUCLEOTIDE SEQUENCE</scope>
    <source>
        <strain evidence="3">CrO1</strain>
    </source>
</reference>
<comment type="caution">
    <text evidence="3">The sequence shown here is derived from an EMBL/GenBank/DDBJ whole genome shotgun (WGS) entry which is preliminary data.</text>
</comment>
<evidence type="ECO:0000313" key="3">
    <source>
        <dbReference type="EMBL" id="MBK0393519.1"/>
    </source>
</evidence>
<dbReference type="Gene3D" id="3.40.50.2300">
    <property type="match status" value="1"/>
</dbReference>
<evidence type="ECO:0000259" key="2">
    <source>
        <dbReference type="PROSITE" id="PS50110"/>
    </source>
</evidence>
<dbReference type="AlphaFoldDB" id="A0A934UR99"/>
<dbReference type="InterPro" id="IPR001789">
    <property type="entry name" value="Sig_transdc_resp-reg_receiver"/>
</dbReference>
<dbReference type="GO" id="GO:0000160">
    <property type="term" value="P:phosphorelay signal transduction system"/>
    <property type="evidence" value="ECO:0007669"/>
    <property type="project" value="InterPro"/>
</dbReference>
<dbReference type="Proteomes" id="UP000617041">
    <property type="component" value="Unassembled WGS sequence"/>
</dbReference>
<dbReference type="SUPFAM" id="SSF52172">
    <property type="entry name" value="CheY-like"/>
    <property type="match status" value="1"/>
</dbReference>
<keyword evidence="4" id="KW-1185">Reference proteome</keyword>
<dbReference type="Pfam" id="PF00072">
    <property type="entry name" value="Response_reg"/>
    <property type="match status" value="1"/>
</dbReference>
<accession>A0A934UR99</accession>
<proteinExistence type="predicted"/>
<dbReference type="RefSeq" id="WP_200788484.1">
    <property type="nucleotide sequence ID" value="NZ_JAEDAO010000001.1"/>
</dbReference>
<evidence type="ECO:0000256" key="1">
    <source>
        <dbReference type="PROSITE-ProRule" id="PRU00169"/>
    </source>
</evidence>
<dbReference type="InterPro" id="IPR011006">
    <property type="entry name" value="CheY-like_superfamily"/>
</dbReference>
<gene>
    <name evidence="3" type="ORF">I8E28_13040</name>
</gene>